<feature type="transmembrane region" description="Helical" evidence="3">
    <location>
        <begin position="147"/>
        <end position="171"/>
    </location>
</feature>
<feature type="compositionally biased region" description="Low complexity" evidence="2">
    <location>
        <begin position="1305"/>
        <end position="1323"/>
    </location>
</feature>
<dbReference type="PANTHER" id="PTHR24637">
    <property type="entry name" value="COLLAGEN"/>
    <property type="match status" value="1"/>
</dbReference>
<reference evidence="4" key="2">
    <citation type="submission" date="2022-06" db="UniProtKB">
        <authorList>
            <consortium name="EnsemblMetazoa"/>
        </authorList>
    </citation>
    <scope>IDENTIFICATION</scope>
    <source>
        <strain evidence="4">PS312</strain>
    </source>
</reference>
<dbReference type="PROSITE" id="PS50157">
    <property type="entry name" value="ZINC_FINGER_C2H2_2"/>
    <property type="match status" value="1"/>
</dbReference>
<evidence type="ECO:0000313" key="4">
    <source>
        <dbReference type="EnsemblMetazoa" id="PPA26662.1"/>
    </source>
</evidence>
<feature type="compositionally biased region" description="Basic and acidic residues" evidence="2">
    <location>
        <begin position="1683"/>
        <end position="1695"/>
    </location>
</feature>
<organism evidence="4 5">
    <name type="scientific">Pristionchus pacificus</name>
    <name type="common">Parasitic nematode worm</name>
    <dbReference type="NCBI Taxonomy" id="54126"/>
    <lineage>
        <taxon>Eukaryota</taxon>
        <taxon>Metazoa</taxon>
        <taxon>Ecdysozoa</taxon>
        <taxon>Nematoda</taxon>
        <taxon>Chromadorea</taxon>
        <taxon>Rhabditida</taxon>
        <taxon>Rhabditina</taxon>
        <taxon>Diplogasteromorpha</taxon>
        <taxon>Diplogasteroidea</taxon>
        <taxon>Neodiplogasteridae</taxon>
        <taxon>Pristionchus</taxon>
    </lineage>
</organism>
<dbReference type="PROSITE" id="PS00028">
    <property type="entry name" value="ZINC_FINGER_C2H2_1"/>
    <property type="match status" value="1"/>
</dbReference>
<reference evidence="5" key="1">
    <citation type="journal article" date="2008" name="Nat. Genet.">
        <title>The Pristionchus pacificus genome provides a unique perspective on nematode lifestyle and parasitism.</title>
        <authorList>
            <person name="Dieterich C."/>
            <person name="Clifton S.W."/>
            <person name="Schuster L.N."/>
            <person name="Chinwalla A."/>
            <person name="Delehaunty K."/>
            <person name="Dinkelacker I."/>
            <person name="Fulton L."/>
            <person name="Fulton R."/>
            <person name="Godfrey J."/>
            <person name="Minx P."/>
            <person name="Mitreva M."/>
            <person name="Roeseler W."/>
            <person name="Tian H."/>
            <person name="Witte H."/>
            <person name="Yang S.P."/>
            <person name="Wilson R.K."/>
            <person name="Sommer R.J."/>
        </authorList>
    </citation>
    <scope>NUCLEOTIDE SEQUENCE [LARGE SCALE GENOMIC DNA]</scope>
    <source>
        <strain evidence="5">PS312</strain>
    </source>
</reference>
<feature type="region of interest" description="Disordered" evidence="2">
    <location>
        <begin position="1683"/>
        <end position="1722"/>
    </location>
</feature>
<proteinExistence type="predicted"/>
<feature type="transmembrane region" description="Helical" evidence="3">
    <location>
        <begin position="296"/>
        <end position="318"/>
    </location>
</feature>
<feature type="transmembrane region" description="Helical" evidence="3">
    <location>
        <begin position="29"/>
        <end position="48"/>
    </location>
</feature>
<dbReference type="InterPro" id="IPR019428">
    <property type="entry name" value="7TM_GPCR_serpentine_rcpt_Str"/>
</dbReference>
<dbReference type="EnsemblMetazoa" id="PPA26662.1">
    <property type="protein sequence ID" value="PPA26662.1"/>
    <property type="gene ID" value="WBGene00116216"/>
</dbReference>
<name>A0A2A6C724_PRIPA</name>
<keyword evidence="3" id="KW-0812">Transmembrane</keyword>
<feature type="transmembrane region" description="Helical" evidence="3">
    <location>
        <begin position="60"/>
        <end position="82"/>
    </location>
</feature>
<feature type="region of interest" description="Disordered" evidence="2">
    <location>
        <begin position="1220"/>
        <end position="1241"/>
    </location>
</feature>
<evidence type="ECO:0000256" key="2">
    <source>
        <dbReference type="SAM" id="MobiDB-lite"/>
    </source>
</evidence>
<feature type="compositionally biased region" description="Low complexity" evidence="2">
    <location>
        <begin position="1396"/>
        <end position="1438"/>
    </location>
</feature>
<feature type="transmembrane region" description="Helical" evidence="3">
    <location>
        <begin position="264"/>
        <end position="284"/>
    </location>
</feature>
<gene>
    <name evidence="4" type="primary">WBGene00116216</name>
</gene>
<dbReference type="Proteomes" id="UP000005239">
    <property type="component" value="Unassembled WGS sequence"/>
</dbReference>
<accession>A0A8R1YJG5</accession>
<dbReference type="InterPro" id="IPR013087">
    <property type="entry name" value="Znf_C2H2_type"/>
</dbReference>
<feature type="transmembrane region" description="Helical" evidence="3">
    <location>
        <begin position="215"/>
        <end position="244"/>
    </location>
</feature>
<sequence>MIADSYLLIYHNYTDILQMWGFDYSQGSLISLALSILLNAALLLIILVRIDKVTSYRRFFYFYVLLDVVFSVAQYIAVPFFWSQKGLIVVVAVSKDSTNLFLMKVGLALWMLVFMLIAILVAASFVYRYAAASGSPILLSLFERPGIMFLVVILSLCVTCGPLMVLLTIGYPPTRAARVEMWRQLNQDYGVNYVKGFFIGADFIDTTSYNASLGVIVITAAIVLIFAISTIVIIICIVGILRVIAAKKRGGEKRREIKQSLKRLVCQALNPLIFLYLPVLYRVIPFVIDFSNPEVIHWILSFFFLVFPLLNPLIILGFTTEYRVYITLESVSSSCPEGVLDGEIYTRADLAAQSYPDRYIYHANNYYLRSCAIGNIHIAVGRRLAPYECTPRGLTKHGIFYERMIPYQSRWTLPESLPLKDAEAESLWNEEMEDFVGEQHEIVRKAKAAVAKGRPSRSADGANADCDELTADCYLPGGKPGVVYPADPNVDIDKNTIDAENPDCDPLTQDCYLPNVPKPGEVPASEGETQVEAEKEADAVPADCDELTGECYFPTGQPGIEYPADPNVDIDKNTIPAGNPDCDPLTQDCYLPNVPQVGEGSEAEISPPRVNPTKGVPICTYNGVQAEAGKRFVVGDLYVLQCKKVGVTRTEIKFVGCLEKHKRRRNQQPFEGTDRYLKRRSSRIPDGFQCRGDFVQNKIVRYPKGRISSMCPIGAIDGEIIVDQDYAFACNRYPDGSSYLEIRSCRIGNIYIMVGRSVGPYYCGAKGRTKNEEFGKWRAPNPLRGESPYIDVRSDQDWAADFQAAQNADNEEARAALELARIMIGKEKEVLLAEPKVVKPIQTKPPMAKPTATSLCKTAILPCSHWNQELMKTGAPTCSYQGVQAEAGKKFVVGDLYVLQCKKAGLTRTELSFVGCLDKNRYKKQKKFAGSDLYLHRKSAKKGFQCRGEFVKDKIFVLSRIKYSGKQGKILGYFMGPEGNCSETAINGEVYEIFSYSVRCNRYEDGTTYAEIVSCKMGDIHIGLGGKLGNFECTVRGLTWNGGFGKYRLPYPARGEKQCVKYVYEEHGFAESAEELNAWNAAAAAEVAVAKIALPPRVKISEDEHEHDSNRMGADLCQATHRASSLALLLSALSLSSLLGTFILIHNELDQLHAQLESDMATVESDSHALWQELSAVPVMNPSLLRRTREALLMSPAGSARFVGRPIVVHNKLLEEEEVPPARRPIKRRRKPVASSTTTTTSTALPISELFGLAIENTGYAFAPPMEVESAAEEAETRDETLDDSSLSQIQERRRNDQKKTRKQTTTTTSRPTTSTSSTTTSAPPMPTLIPRCVCSAATRCPAGPPGPRGPRGIDGEDGHDGLPGADGKDEMDVRLTLEPAYSKCVTCPAGPVGPPGAAGRRGIRGLRGAAGTAGPPGRNGAPGEPGAHGPPGANGADGEAGPTGARGFDGQTGVGPSGAKGAPGAEGERGSAGSPGVTGDVGVVGGEGPIGPIGARGQAGPPGPEGDGGVVGDPGNDAEYCPCPKRRKMYRTMLRVPNDTLEHLAQSVRRKRKVDEVPSVVKKEIKTEPEEDDFPRIGQESMQAPICEVKNEAIPGPNYDDLEEFIRLTDEAETGPCTREQIRKILKMEEEVKEEVKKEVVDYDEVATANQDTVSGIASNTSYAVNSQPKIEDDLNSFETEFKKEPSEYEEKPSTDFLDAPSTSAFTPTAPVQPVESPPDLSDSHGKAFKCGQCGAAFKFRYMLNLHYKSNHIIGKTINRSGAYSSVTRAPVIVWDAKKPSKDAREETTWRGHTMAEGCHFTAGGNRLLRDETECKALYMDCDECGERLGSVKAHRMHALKEHPDSPTERLCKNRDCVRMREANRQGGFNEDRPRTASEIVLVLKSINEPVQCPICEDAKHEYRSYFHLHKHYLCHHAKAFNMKFLCKACDILFDTPTKLRHHIIEKTASNERSPCLGAAGILRWPKAKK</sequence>
<feature type="region of interest" description="Disordered" evidence="2">
    <location>
        <begin position="1342"/>
        <end position="1370"/>
    </location>
</feature>
<feature type="region of interest" description="Disordered" evidence="2">
    <location>
        <begin position="1268"/>
        <end position="1327"/>
    </location>
</feature>
<dbReference type="SUPFAM" id="SSF81321">
    <property type="entry name" value="Family A G protein-coupled receptor-like"/>
    <property type="match status" value="1"/>
</dbReference>
<accession>A0A2A6C724</accession>
<dbReference type="SMART" id="SM00355">
    <property type="entry name" value="ZnF_C2H2"/>
    <property type="match status" value="4"/>
</dbReference>
<keyword evidence="3" id="KW-0472">Membrane</keyword>
<feature type="transmembrane region" description="Helical" evidence="3">
    <location>
        <begin position="102"/>
        <end position="127"/>
    </location>
</feature>
<feature type="compositionally biased region" description="Gly residues" evidence="2">
    <location>
        <begin position="1483"/>
        <end position="1492"/>
    </location>
</feature>
<evidence type="ECO:0000313" key="5">
    <source>
        <dbReference type="Proteomes" id="UP000005239"/>
    </source>
</evidence>
<feature type="compositionally biased region" description="Basic and acidic residues" evidence="2">
    <location>
        <begin position="1352"/>
        <end position="1370"/>
    </location>
</feature>
<feature type="region of interest" description="Disordered" evidence="2">
    <location>
        <begin position="1392"/>
        <end position="1518"/>
    </location>
</feature>
<keyword evidence="5" id="KW-1185">Reference proteome</keyword>
<evidence type="ECO:0000256" key="1">
    <source>
        <dbReference type="ARBA" id="ARBA00022737"/>
    </source>
</evidence>
<evidence type="ECO:0000256" key="3">
    <source>
        <dbReference type="SAM" id="Phobius"/>
    </source>
</evidence>
<keyword evidence="3" id="KW-1133">Transmembrane helix</keyword>
<dbReference type="Pfam" id="PF10326">
    <property type="entry name" value="7TM_GPCR_Str"/>
    <property type="match status" value="1"/>
</dbReference>
<feature type="compositionally biased region" description="Acidic residues" evidence="2">
    <location>
        <begin position="1270"/>
        <end position="1283"/>
    </location>
</feature>
<protein>
    <submittedName>
        <fullName evidence="4">G protein-coupled receptor</fullName>
    </submittedName>
</protein>
<keyword evidence="1" id="KW-0677">Repeat</keyword>
<dbReference type="PANTHER" id="PTHR24637:SF385">
    <property type="entry name" value="CUTICLE COLLAGEN BLI-1-RELATED"/>
    <property type="match status" value="1"/>
</dbReference>